<evidence type="ECO:0000256" key="5">
    <source>
        <dbReference type="ARBA" id="ARBA00022692"/>
    </source>
</evidence>
<evidence type="ECO:0000313" key="17">
    <source>
        <dbReference type="Proteomes" id="UP000825799"/>
    </source>
</evidence>
<dbReference type="InterPro" id="IPR008972">
    <property type="entry name" value="Cupredoxin"/>
</dbReference>
<feature type="transmembrane region" description="Helical" evidence="14">
    <location>
        <begin position="66"/>
        <end position="91"/>
    </location>
</feature>
<dbReference type="PRINTS" id="PR01166">
    <property type="entry name" value="CYCOXIDASEII"/>
</dbReference>
<evidence type="ECO:0000256" key="6">
    <source>
        <dbReference type="ARBA" id="ARBA00022723"/>
    </source>
</evidence>
<keyword evidence="7" id="KW-0249">Electron transport</keyword>
<keyword evidence="10 14" id="KW-0472">Membrane</keyword>
<comment type="function">
    <text evidence="11">Subunits I and II form the functional core of the enzyme complex. Electrons originating in cytochrome c are transferred via heme a and Cu(A) to the binuclear center formed by heme a3 and Cu(B).</text>
</comment>
<evidence type="ECO:0000256" key="4">
    <source>
        <dbReference type="ARBA" id="ARBA00022660"/>
    </source>
</evidence>
<dbReference type="CDD" id="cd04213">
    <property type="entry name" value="CuRO_CcO_Caa3_II"/>
    <property type="match status" value="1"/>
</dbReference>
<dbReference type="InterPro" id="IPR034236">
    <property type="entry name" value="CuRO_CcO_Caa3_II"/>
</dbReference>
<evidence type="ECO:0000256" key="13">
    <source>
        <dbReference type="ARBA" id="ARBA00047816"/>
    </source>
</evidence>
<comment type="similarity">
    <text evidence="2">Belongs to the cytochrome c oxidase subunit 2 family.</text>
</comment>
<organism evidence="16 17">
    <name type="scientific">Devosia salina</name>
    <dbReference type="NCBI Taxonomy" id="2860336"/>
    <lineage>
        <taxon>Bacteria</taxon>
        <taxon>Pseudomonadati</taxon>
        <taxon>Pseudomonadota</taxon>
        <taxon>Alphaproteobacteria</taxon>
        <taxon>Hyphomicrobiales</taxon>
        <taxon>Devosiaceae</taxon>
        <taxon>Devosia</taxon>
    </lineage>
</organism>
<dbReference type="NCBIfam" id="TIGR02866">
    <property type="entry name" value="CoxB"/>
    <property type="match status" value="1"/>
</dbReference>
<keyword evidence="6" id="KW-0479">Metal-binding</keyword>
<dbReference type="Gene3D" id="2.60.40.420">
    <property type="entry name" value="Cupredoxins - blue copper proteins"/>
    <property type="match status" value="1"/>
</dbReference>
<dbReference type="PANTHER" id="PTHR22888">
    <property type="entry name" value="CYTOCHROME C OXIDASE, SUBUNIT II"/>
    <property type="match status" value="1"/>
</dbReference>
<evidence type="ECO:0000256" key="9">
    <source>
        <dbReference type="ARBA" id="ARBA00023008"/>
    </source>
</evidence>
<evidence type="ECO:0000256" key="14">
    <source>
        <dbReference type="SAM" id="Phobius"/>
    </source>
</evidence>
<dbReference type="PANTHER" id="PTHR22888:SF9">
    <property type="entry name" value="CYTOCHROME C OXIDASE SUBUNIT 2"/>
    <property type="match status" value="1"/>
</dbReference>
<keyword evidence="5 14" id="KW-0812">Transmembrane</keyword>
<evidence type="ECO:0000256" key="2">
    <source>
        <dbReference type="ARBA" id="ARBA00007866"/>
    </source>
</evidence>
<keyword evidence="3" id="KW-0813">Transport</keyword>
<dbReference type="EMBL" id="CP080590">
    <property type="protein sequence ID" value="QYO77727.1"/>
    <property type="molecule type" value="Genomic_DNA"/>
</dbReference>
<gene>
    <name evidence="16" type="primary">coxB</name>
    <name evidence="16" type="ORF">K1X15_03925</name>
</gene>
<keyword evidence="8 14" id="KW-1133">Transmembrane helix</keyword>
<dbReference type="InterPro" id="IPR014222">
    <property type="entry name" value="Cyt_c_oxidase_su2"/>
</dbReference>
<comment type="catalytic activity">
    <reaction evidence="13">
        <text>4 Fe(II)-[cytochrome c] + O2 + 8 H(+)(in) = 4 Fe(III)-[cytochrome c] + 2 H2O + 4 H(+)(out)</text>
        <dbReference type="Rhea" id="RHEA:11436"/>
        <dbReference type="Rhea" id="RHEA-COMP:10350"/>
        <dbReference type="Rhea" id="RHEA-COMP:14399"/>
        <dbReference type="ChEBI" id="CHEBI:15377"/>
        <dbReference type="ChEBI" id="CHEBI:15378"/>
        <dbReference type="ChEBI" id="CHEBI:15379"/>
        <dbReference type="ChEBI" id="CHEBI:29033"/>
        <dbReference type="ChEBI" id="CHEBI:29034"/>
        <dbReference type="EC" id="7.1.1.9"/>
    </reaction>
</comment>
<feature type="transmembrane region" description="Helical" evidence="14">
    <location>
        <begin position="103"/>
        <end position="127"/>
    </location>
</feature>
<evidence type="ECO:0000256" key="8">
    <source>
        <dbReference type="ARBA" id="ARBA00022989"/>
    </source>
</evidence>
<dbReference type="SUPFAM" id="SSF49503">
    <property type="entry name" value="Cupredoxins"/>
    <property type="match status" value="1"/>
</dbReference>
<evidence type="ECO:0000256" key="12">
    <source>
        <dbReference type="ARBA" id="ARBA00031399"/>
    </source>
</evidence>
<name>A0ABX8WGC4_9HYPH</name>
<reference evidence="16 17" key="1">
    <citation type="submission" date="2021-08" db="EMBL/GenBank/DDBJ databases">
        <title>Devosia salina sp. nov., isolated from the South China Sea sediment.</title>
        <authorList>
            <person name="Zhou Z."/>
        </authorList>
    </citation>
    <scope>NUCLEOTIDE SEQUENCE [LARGE SCALE GENOMIC DNA]</scope>
    <source>
        <strain evidence="16 17">SCS-3</strain>
    </source>
</reference>
<evidence type="ECO:0000256" key="10">
    <source>
        <dbReference type="ARBA" id="ARBA00023136"/>
    </source>
</evidence>
<dbReference type="InterPro" id="IPR002429">
    <property type="entry name" value="CcO_II-like_C"/>
</dbReference>
<dbReference type="Proteomes" id="UP000825799">
    <property type="component" value="Chromosome"/>
</dbReference>
<evidence type="ECO:0000256" key="1">
    <source>
        <dbReference type="ARBA" id="ARBA00004141"/>
    </source>
</evidence>
<dbReference type="PROSITE" id="PS00078">
    <property type="entry name" value="COX2"/>
    <property type="match status" value="1"/>
</dbReference>
<feature type="domain" description="Cytochrome oxidase subunit II copper A binding" evidence="15">
    <location>
        <begin position="136"/>
        <end position="248"/>
    </location>
</feature>
<evidence type="ECO:0000259" key="15">
    <source>
        <dbReference type="PROSITE" id="PS50857"/>
    </source>
</evidence>
<dbReference type="PROSITE" id="PS50857">
    <property type="entry name" value="COX2_CUA"/>
    <property type="match status" value="1"/>
</dbReference>
<keyword evidence="17" id="KW-1185">Reference proteome</keyword>
<evidence type="ECO:0000256" key="7">
    <source>
        <dbReference type="ARBA" id="ARBA00022982"/>
    </source>
</evidence>
<sequence length="250" mass="26612">MIGPNFRWRLLLGDFVLFGAARVVGHGSLPWVRIAALAATPLVLTGCSGELSALDPAGPRAANLALLWWVMFWGATALFALVMALFALAYLRSDLVARLTPGQWIVGGGLVLPIPILVLLTGTALVLGEQLLPRGDAPVRIEAQAQRWNWSFAYPGGVVVPGETLHLPAGVPVDIVVTSADVIHSFWVPRLGGKIDAIPGHTNVIRLEADAPGIYWGQCAEYCGEGHDGMQFRVEAHAPADFAALMEAGQ</sequence>
<proteinExistence type="inferred from homology"/>
<keyword evidence="4" id="KW-0679">Respiratory chain</keyword>
<comment type="subcellular location">
    <subcellularLocation>
        <location evidence="1">Membrane</location>
        <topology evidence="1">Multi-pass membrane protein</topology>
    </subcellularLocation>
</comment>
<evidence type="ECO:0000256" key="11">
    <source>
        <dbReference type="ARBA" id="ARBA00024688"/>
    </source>
</evidence>
<accession>A0ABX8WGC4</accession>
<dbReference type="InterPro" id="IPR001505">
    <property type="entry name" value="Copper_CuA"/>
</dbReference>
<evidence type="ECO:0000256" key="3">
    <source>
        <dbReference type="ARBA" id="ARBA00022448"/>
    </source>
</evidence>
<protein>
    <recommendedName>
        <fullName evidence="12">Cytochrome aa3 subunit 2</fullName>
    </recommendedName>
</protein>
<dbReference type="InterPro" id="IPR045187">
    <property type="entry name" value="CcO_II"/>
</dbReference>
<keyword evidence="9" id="KW-0186">Copper</keyword>
<evidence type="ECO:0000313" key="16">
    <source>
        <dbReference type="EMBL" id="QYO77727.1"/>
    </source>
</evidence>
<dbReference type="Pfam" id="PF00116">
    <property type="entry name" value="COX2"/>
    <property type="match status" value="1"/>
</dbReference>